<gene>
    <name evidence="2" type="ORF">HMPREF9709_01368</name>
</gene>
<protein>
    <submittedName>
        <fullName evidence="2">Uncharacterized protein</fullName>
    </submittedName>
</protein>
<reference evidence="2 3" key="1">
    <citation type="submission" date="2012-01" db="EMBL/GenBank/DDBJ databases">
        <title>The Genome Sequence of Helcococcus kunzii ATCC 51366.</title>
        <authorList>
            <consortium name="The Broad Institute Genome Sequencing Platform"/>
            <person name="Earl A."/>
            <person name="Ward D."/>
            <person name="Feldgarden M."/>
            <person name="Gevers D."/>
            <person name="Huys G."/>
            <person name="Young S.K."/>
            <person name="Zeng Q."/>
            <person name="Gargeya S."/>
            <person name="Fitzgerald M."/>
            <person name="Haas B."/>
            <person name="Abouelleil A."/>
            <person name="Alvarado L."/>
            <person name="Arachchi H.M."/>
            <person name="Berlin A."/>
            <person name="Chapman S.B."/>
            <person name="Gearin G."/>
            <person name="Goldberg J."/>
            <person name="Griggs A."/>
            <person name="Gujja S."/>
            <person name="Hansen M."/>
            <person name="Heiman D."/>
            <person name="Howarth C."/>
            <person name="Larimer J."/>
            <person name="Lui A."/>
            <person name="MacDonald P.J.P."/>
            <person name="McCowen C."/>
            <person name="Montmayeur A."/>
            <person name="Murphy C."/>
            <person name="Neiman D."/>
            <person name="Pearson M."/>
            <person name="Priest M."/>
            <person name="Roberts A."/>
            <person name="Saif S."/>
            <person name="Shea T."/>
            <person name="Sisk P."/>
            <person name="Stolte C."/>
            <person name="Sykes S."/>
            <person name="Wortman J."/>
            <person name="Nusbaum C."/>
            <person name="Birren B."/>
        </authorList>
    </citation>
    <scope>NUCLEOTIDE SEQUENCE [LARGE SCALE GENOMIC DNA]</scope>
    <source>
        <strain evidence="2 3">ATCC 51366</strain>
    </source>
</reference>
<evidence type="ECO:0000313" key="3">
    <source>
        <dbReference type="Proteomes" id="UP000004191"/>
    </source>
</evidence>
<dbReference type="HOGENOM" id="CLU_719179_0_0_9"/>
<sequence>MKRNKDKKINENKYLPRKNKYMSKEERQKLRRRKNTLYRINYMRLAILLFSLVIVLFLLIFGIYKAVSHFTDKNTTKTEETFEESKKEFSSEYKAGETSKKIEEIKSFLKNKDENLRKDIDTYLSKYNLDKNKINLVYSKITDDKEDSSKIIEEEKDFIYSSKEKLPLNNANIFIISMIAEDMERKGNLDLNTIVDLKEKKETSEETKSESEKKTETTSEPETTSENIPSKTITLMDLIDDMIIKPETWKIKLVLEYVEKAARADWKTYANKFYNLSINTQNEMPLKEIIDVYKLAFKKDNGQFRYRRTVDSLVKSSQANKDLYYIETNNFMGFIGVYEYAYTMEIAYIMGEKPYVYFIQTDYSDKSISTELRNIINNWHKIYN</sequence>
<dbReference type="GeneID" id="96999332"/>
<name>H3NPU6_9FIRM</name>
<dbReference type="RefSeq" id="WP_005398883.1">
    <property type="nucleotide sequence ID" value="NZ_JH601088.1"/>
</dbReference>
<accession>H3NPU6</accession>
<keyword evidence="3" id="KW-1185">Reference proteome</keyword>
<evidence type="ECO:0000313" key="2">
    <source>
        <dbReference type="EMBL" id="EHR33324.1"/>
    </source>
</evidence>
<organism evidence="2 3">
    <name type="scientific">Helcococcus kunzii ATCC 51366</name>
    <dbReference type="NCBI Taxonomy" id="883114"/>
    <lineage>
        <taxon>Bacteria</taxon>
        <taxon>Bacillati</taxon>
        <taxon>Bacillota</taxon>
        <taxon>Tissierellia</taxon>
        <taxon>Tissierellales</taxon>
        <taxon>Peptoniphilaceae</taxon>
        <taxon>Helcococcus</taxon>
    </lineage>
</organism>
<comment type="caution">
    <text evidence="2">The sequence shown here is derived from an EMBL/GenBank/DDBJ whole genome shotgun (WGS) entry which is preliminary data.</text>
</comment>
<dbReference type="OrthoDB" id="1701810at2"/>
<feature type="compositionally biased region" description="Low complexity" evidence="1">
    <location>
        <begin position="218"/>
        <end position="227"/>
    </location>
</feature>
<proteinExistence type="predicted"/>
<feature type="compositionally biased region" description="Basic and acidic residues" evidence="1">
    <location>
        <begin position="200"/>
        <end position="217"/>
    </location>
</feature>
<evidence type="ECO:0000256" key="1">
    <source>
        <dbReference type="SAM" id="MobiDB-lite"/>
    </source>
</evidence>
<feature type="region of interest" description="Disordered" evidence="1">
    <location>
        <begin position="200"/>
        <end position="227"/>
    </location>
</feature>
<dbReference type="EMBL" id="AGEI01000024">
    <property type="protein sequence ID" value="EHR33324.1"/>
    <property type="molecule type" value="Genomic_DNA"/>
</dbReference>
<dbReference type="Proteomes" id="UP000004191">
    <property type="component" value="Unassembled WGS sequence"/>
</dbReference>
<dbReference type="AlphaFoldDB" id="H3NPU6"/>